<dbReference type="GO" id="GO:0055085">
    <property type="term" value="P:transmembrane transport"/>
    <property type="evidence" value="ECO:0007669"/>
    <property type="project" value="InterPro"/>
</dbReference>
<keyword evidence="1" id="KW-0732">Signal</keyword>
<dbReference type="Pfam" id="PF03480">
    <property type="entry name" value="DctP"/>
    <property type="match status" value="1"/>
</dbReference>
<evidence type="ECO:0008006" key="6">
    <source>
        <dbReference type="Google" id="ProtNLM"/>
    </source>
</evidence>
<dbReference type="PANTHER" id="PTHR33376">
    <property type="match status" value="1"/>
</dbReference>
<gene>
    <name evidence="4" type="ORF">CBR_g77467</name>
</gene>
<sequence>MEDGRRTQSRHRLSSQLPAGRAEKAPGDGGYGGYGGGGGGRRRPHAASSRGLSLLPTRGSSLGRAAPAAYFTLLVSLFLVSGLAISPIAQAQAATSVGIPMLASIGAFAGVTDTAEEFARSLKEETGGKVFISNITYDLARDVVFRAVREGRAIGLGAPGNYANFTGVDPRTIQYLQNDVPFAMSFPQFDAFLRQANFSRYWDQVYKPFGIRPYHAGTVSGAQLGGWFKKPITKLGDFRGLTIRYTGNPITAFQGMILSEVGATPIAVPAPDIKAALANGTLDGVEVLGPVADEAAAYWESGARVLHYPSFQGPESTHFLVPDAVVAMATDKAVRRAAQDAVSLNSAVFYGPRAQAALDRFRGKGVTIRRLPVPVVQGLYRAFKKVEARHRAEVGRSNPLFAQIIDEYNAYLKSTINHSVLSAPEAQQLPARDDIVARFIGVQPTVAQQRAELCRRV</sequence>
<dbReference type="Gene3D" id="3.40.190.170">
    <property type="entry name" value="Bacterial extracellular solute-binding protein, family 7"/>
    <property type="match status" value="1"/>
</dbReference>
<keyword evidence="3" id="KW-1133">Transmembrane helix</keyword>
<name>A0A388JKK0_CHABU</name>
<evidence type="ECO:0000256" key="3">
    <source>
        <dbReference type="SAM" id="Phobius"/>
    </source>
</evidence>
<dbReference type="Gene3D" id="3.40.190.10">
    <property type="entry name" value="Periplasmic binding protein-like II"/>
    <property type="match status" value="1"/>
</dbReference>
<evidence type="ECO:0000313" key="5">
    <source>
        <dbReference type="Proteomes" id="UP000265515"/>
    </source>
</evidence>
<accession>A0A388JKK0</accession>
<organism evidence="4 5">
    <name type="scientific">Chara braunii</name>
    <name type="common">Braun's stonewort</name>
    <dbReference type="NCBI Taxonomy" id="69332"/>
    <lineage>
        <taxon>Eukaryota</taxon>
        <taxon>Viridiplantae</taxon>
        <taxon>Streptophyta</taxon>
        <taxon>Charophyceae</taxon>
        <taxon>Charales</taxon>
        <taxon>Characeae</taxon>
        <taxon>Chara</taxon>
    </lineage>
</organism>
<proteinExistence type="predicted"/>
<dbReference type="SUPFAM" id="SSF53850">
    <property type="entry name" value="Periplasmic binding protein-like II"/>
    <property type="match status" value="1"/>
</dbReference>
<comment type="caution">
    <text evidence="4">The sequence shown here is derived from an EMBL/GenBank/DDBJ whole genome shotgun (WGS) entry which is preliminary data.</text>
</comment>
<dbReference type="Proteomes" id="UP000265515">
    <property type="component" value="Unassembled WGS sequence"/>
</dbReference>
<evidence type="ECO:0000256" key="1">
    <source>
        <dbReference type="ARBA" id="ARBA00022729"/>
    </source>
</evidence>
<dbReference type="InterPro" id="IPR038404">
    <property type="entry name" value="TRAP_DctP_sf"/>
</dbReference>
<keyword evidence="3" id="KW-0472">Membrane</keyword>
<keyword evidence="5" id="KW-1185">Reference proteome</keyword>
<evidence type="ECO:0000256" key="2">
    <source>
        <dbReference type="SAM" id="MobiDB-lite"/>
    </source>
</evidence>
<dbReference type="PANTHER" id="PTHR33376:SF5">
    <property type="entry name" value="EXTRACYTOPLASMIC SOLUTE RECEPTOR PROTEIN"/>
    <property type="match status" value="1"/>
</dbReference>
<dbReference type="OrthoDB" id="10059025at2759"/>
<reference evidence="4 5" key="1">
    <citation type="journal article" date="2018" name="Cell">
        <title>The Chara Genome: Secondary Complexity and Implications for Plant Terrestrialization.</title>
        <authorList>
            <person name="Nishiyama T."/>
            <person name="Sakayama H."/>
            <person name="Vries J.D."/>
            <person name="Buschmann H."/>
            <person name="Saint-Marcoux D."/>
            <person name="Ullrich K.K."/>
            <person name="Haas F.B."/>
            <person name="Vanderstraeten L."/>
            <person name="Becker D."/>
            <person name="Lang D."/>
            <person name="Vosolsobe S."/>
            <person name="Rombauts S."/>
            <person name="Wilhelmsson P.K.I."/>
            <person name="Janitza P."/>
            <person name="Kern R."/>
            <person name="Heyl A."/>
            <person name="Rumpler F."/>
            <person name="Villalobos L.I.A.C."/>
            <person name="Clay J.M."/>
            <person name="Skokan R."/>
            <person name="Toyoda A."/>
            <person name="Suzuki Y."/>
            <person name="Kagoshima H."/>
            <person name="Schijlen E."/>
            <person name="Tajeshwar N."/>
            <person name="Catarino B."/>
            <person name="Hetherington A.J."/>
            <person name="Saltykova A."/>
            <person name="Bonnot C."/>
            <person name="Breuninger H."/>
            <person name="Symeonidi A."/>
            <person name="Radhakrishnan G.V."/>
            <person name="Van Nieuwerburgh F."/>
            <person name="Deforce D."/>
            <person name="Chang C."/>
            <person name="Karol K.G."/>
            <person name="Hedrich R."/>
            <person name="Ulvskov P."/>
            <person name="Glockner G."/>
            <person name="Delwiche C.F."/>
            <person name="Petrasek J."/>
            <person name="Van de Peer Y."/>
            <person name="Friml J."/>
            <person name="Beilby M."/>
            <person name="Dolan L."/>
            <person name="Kohara Y."/>
            <person name="Sugano S."/>
            <person name="Fujiyama A."/>
            <person name="Delaux P.-M."/>
            <person name="Quint M."/>
            <person name="TheiBen G."/>
            <person name="Hagemann M."/>
            <person name="Harholt J."/>
            <person name="Dunand C."/>
            <person name="Zachgo S."/>
            <person name="Langdale J."/>
            <person name="Maumus F."/>
            <person name="Straeten D.V.D."/>
            <person name="Gould S.B."/>
            <person name="Rensing S.A."/>
        </authorList>
    </citation>
    <scope>NUCLEOTIDE SEQUENCE [LARGE SCALE GENOMIC DNA]</scope>
    <source>
        <strain evidence="4 5">S276</strain>
    </source>
</reference>
<keyword evidence="3" id="KW-0812">Transmembrane</keyword>
<feature type="transmembrane region" description="Helical" evidence="3">
    <location>
        <begin position="68"/>
        <end position="89"/>
    </location>
</feature>
<dbReference type="STRING" id="69332.A0A388JKK0"/>
<evidence type="ECO:0000313" key="4">
    <source>
        <dbReference type="EMBL" id="GBG43910.1"/>
    </source>
</evidence>
<dbReference type="InterPro" id="IPR018389">
    <property type="entry name" value="DctP_fam"/>
</dbReference>
<protein>
    <recommendedName>
        <fullName evidence="6">TRAP transporter substrate-binding protein</fullName>
    </recommendedName>
</protein>
<feature type="region of interest" description="Disordered" evidence="2">
    <location>
        <begin position="1"/>
        <end position="52"/>
    </location>
</feature>
<dbReference type="Gramene" id="GBG43910">
    <property type="protein sequence ID" value="GBG43910"/>
    <property type="gene ID" value="CBR_g77467"/>
</dbReference>
<feature type="compositionally biased region" description="Gly residues" evidence="2">
    <location>
        <begin position="27"/>
        <end position="39"/>
    </location>
</feature>
<dbReference type="AlphaFoldDB" id="A0A388JKK0"/>
<dbReference type="EMBL" id="BFEA01003220">
    <property type="protein sequence ID" value="GBG43910.1"/>
    <property type="molecule type" value="Genomic_DNA"/>
</dbReference>